<keyword evidence="13 21" id="KW-0472">Membrane</keyword>
<evidence type="ECO:0000256" key="8">
    <source>
        <dbReference type="ARBA" id="ARBA00022737"/>
    </source>
</evidence>
<sequence>MVKTTEFYWFVIVLVALNTACVAVEHKNQPQWLTKFLYYAEFSFLGIFLTEMSIKIYGLGPRKYFSASFNRFDCVVISGSIFEVVWATFKEDASFGISALRALRLLRVFKMTAYWRSLSNLVLSLLNSMRSIVSLLFLLFLFILIFALLGMQLFGGKFNFEDGTPPGNFNSFPIAMLTVFQILTGEDWNEIMYNGIRSTGGVNGSGMVYCSYFIILLIFGNYTLLNVFLAIAVDNLANAEAMTKAQNAEDEKKKLAAAAEALAEEQKKAVTLAQQAPIILDEHGDMIDLYDLSDMGPPQVNICPPSPHEKGGLGVPSSNHRKSSLIMEGAVRMPSDRSVTIDDVSNRTANLTDDESESTGSVASSDSELRNRRNNDKAPKAKPILPYRSLFILSPTNLIRRLCHNIVNLRFFDTFIMIVICLSSISLAAEDPVETNNARNQILTYTDYVFTGVFTVEMVLKVVDLGLVLHPGAYGRDLWNVLDSIVVTCALVSFAFSDQGSKAKNFSTIKSLRVLRVLRPLKTINRVPKLKAVFDCVVNSLKNVLNILVVYGLFQFIFAVIAVQLFNGKFHYCTDETKLTEEDCQGEFFVYDSRKPLPRVEPRIWKLREFHYDNVIYAWLTLFTVSTGEGWPQVLHHSMDATQEGRGPLPAYRMEMAIFYVVYFIVFPFFFVNIFVALIIITFQEQGEKELVEGDVDKNQKSCIDFVINARPTSRFMPKNKDSFKYKVWKMVVSTGFEYFIMAMITANTLVLMLKHDDSSEMFNEVSKNMNIAFTSLFFVESILKIIGFGFKNYFRDAWNIFDFITVIGSIIDTLVSEFGEQFPSLSFLRLFRAARLVKLLRQGYTIRILLWTFVQSFKALPYVCLLIGMLFFIYAIIGMQIFGNIHLDPASEINRHSNFRTFFSSLLVLFRCATGEAWQRIMLACIGGMKCDEKSDQQGYNCGLDVAYFYFCSFVFLCCFLMLNLFVAVIMDNFDYLTRDSSILGAHHLDEFIRCWAEYDPAATGRIHYTDMYEMLRNMAPPVGFGRKCPYRLAYKRLIRMNMPVADDGTVHFTNTLFSLIRESLKIKISVKPDDWKDDEMGKWIPADPDQLDEELRQSIRRMWPMQAKKMLNYLVPPDEELTYKKLTVGKIYAGLLILENWRAYRANNQGVRGGFAQPAAPDDEEERQTTIFSKIMGVVRDKHHHRSDLSLDHNEGEDRSRAPSITHGSLLSVDQYSPDARSFTRSFSILRRGSHRRKLMQQQKAAEAEVSRRQSHDTKSDGTVREGGYTTDMSLPTLTVEEDVNTATEGDMTEAENTRAVRFRYPERSSNQLTPRSASPAFSQSSAESYLVNAIEQARLKNRLSQMHREASPGQRRQLPQFSGVRAGRLLPSTNTSHWPQPVIHGQPPRRINEWETEVAPRPVSQRWLPPEPSSFRPGPLPPRQLPISNGNGHYGRRLPHSPAPRIVRPSFTTIPVEFLEDESPVIERRFSRGPSLDRRQESIESRRFLPQEPNRRGHPPPPHIQGPIDLVSDTETDEEFGGWR</sequence>
<evidence type="ECO:0000256" key="18">
    <source>
        <dbReference type="RuleBase" id="RU003808"/>
    </source>
</evidence>
<feature type="transmembrane region" description="Helical" evidence="21">
    <location>
        <begin position="948"/>
        <end position="972"/>
    </location>
</feature>
<feature type="region of interest" description="Disordered" evidence="20">
    <location>
        <begin position="1236"/>
        <end position="1275"/>
    </location>
</feature>
<keyword evidence="3" id="KW-0597">Phosphoprotein</keyword>
<dbReference type="Gene3D" id="1.20.120.350">
    <property type="entry name" value="Voltage-gated potassium channels. Chain C"/>
    <property type="match status" value="3"/>
</dbReference>
<feature type="region of interest" description="Disordered" evidence="20">
    <location>
        <begin position="1405"/>
        <end position="1424"/>
    </location>
</feature>
<reference evidence="23 24" key="1">
    <citation type="journal article" date="2016" name="Nat. Commun.">
        <title>Extremotolerant tardigrade genome and improved radiotolerance of human cultured cells by tardigrade-unique protein.</title>
        <authorList>
            <person name="Hashimoto T."/>
            <person name="Horikawa D.D."/>
            <person name="Saito Y."/>
            <person name="Kuwahara H."/>
            <person name="Kozuka-Hata H."/>
            <person name="Shin-I T."/>
            <person name="Minakuchi Y."/>
            <person name="Ohishi K."/>
            <person name="Motoyama A."/>
            <person name="Aizu T."/>
            <person name="Enomoto A."/>
            <person name="Kondo K."/>
            <person name="Tanaka S."/>
            <person name="Hara Y."/>
            <person name="Koshikawa S."/>
            <person name="Sagara H."/>
            <person name="Miura T."/>
            <person name="Yokobori S."/>
            <person name="Miyagawa K."/>
            <person name="Suzuki Y."/>
            <person name="Kubo T."/>
            <person name="Oyama M."/>
            <person name="Kohara Y."/>
            <person name="Fujiyama A."/>
            <person name="Arakawa K."/>
            <person name="Katayama T."/>
            <person name="Toyoda A."/>
            <person name="Kunieda T."/>
        </authorList>
    </citation>
    <scope>NUCLEOTIDE SEQUENCE [LARGE SCALE GENOMIC DNA]</scope>
    <source>
        <strain evidence="23 24">YOKOZUNA-1</strain>
    </source>
</reference>
<keyword evidence="19" id="KW-0175">Coiled coil</keyword>
<dbReference type="GO" id="GO:0009581">
    <property type="term" value="P:detection of external stimulus"/>
    <property type="evidence" value="ECO:0007669"/>
    <property type="project" value="UniProtKB-ARBA"/>
</dbReference>
<feature type="coiled-coil region" evidence="19">
    <location>
        <begin position="238"/>
        <end position="275"/>
    </location>
</feature>
<gene>
    <name evidence="23" type="primary">RvY_07287</name>
    <name evidence="23" type="synonym">RvY_07287.1</name>
    <name evidence="23" type="ORF">RvY_07287-1</name>
</gene>
<evidence type="ECO:0000256" key="15">
    <source>
        <dbReference type="ARBA" id="ARBA00023303"/>
    </source>
</evidence>
<feature type="transmembrane region" description="Helical" evidence="21">
    <location>
        <begin position="544"/>
        <end position="566"/>
    </location>
</feature>
<evidence type="ECO:0000256" key="21">
    <source>
        <dbReference type="SAM" id="Phobius"/>
    </source>
</evidence>
<evidence type="ECO:0000256" key="14">
    <source>
        <dbReference type="ARBA" id="ARBA00023180"/>
    </source>
</evidence>
<dbReference type="Gene3D" id="1.10.238.10">
    <property type="entry name" value="EF-hand"/>
    <property type="match status" value="1"/>
</dbReference>
<keyword evidence="24" id="KW-1185">Reference proteome</keyword>
<evidence type="ECO:0000256" key="11">
    <source>
        <dbReference type="ARBA" id="ARBA00022989"/>
    </source>
</evidence>
<evidence type="ECO:0000256" key="7">
    <source>
        <dbReference type="ARBA" id="ARBA00022723"/>
    </source>
</evidence>
<dbReference type="STRING" id="947166.A0A1D1V1T7"/>
<accession>A0A1D1V1T7</accession>
<evidence type="ECO:0000256" key="3">
    <source>
        <dbReference type="ARBA" id="ARBA00022553"/>
    </source>
</evidence>
<keyword evidence="9 17" id="KW-0106">Calcium</keyword>
<feature type="transmembrane region" description="Helical" evidence="21">
    <location>
        <begin position="728"/>
        <end position="751"/>
    </location>
</feature>
<organism evidence="23 24">
    <name type="scientific">Ramazzottius varieornatus</name>
    <name type="common">Water bear</name>
    <name type="synonym">Tardigrade</name>
    <dbReference type="NCBI Taxonomy" id="947166"/>
    <lineage>
        <taxon>Eukaryota</taxon>
        <taxon>Metazoa</taxon>
        <taxon>Ecdysozoa</taxon>
        <taxon>Tardigrada</taxon>
        <taxon>Eutardigrada</taxon>
        <taxon>Parachela</taxon>
        <taxon>Hypsibioidea</taxon>
        <taxon>Ramazzottiidae</taxon>
        <taxon>Ramazzottius</taxon>
    </lineage>
</organism>
<dbReference type="Pfam" id="PF00520">
    <property type="entry name" value="Ion_trans"/>
    <property type="match status" value="3"/>
</dbReference>
<dbReference type="GO" id="GO:0005891">
    <property type="term" value="C:voltage-gated calcium channel complex"/>
    <property type="evidence" value="ECO:0007669"/>
    <property type="project" value="InterPro"/>
</dbReference>
<proteinExistence type="inferred from homology"/>
<feature type="transmembrane region" description="Helical" evidence="21">
    <location>
        <begin position="860"/>
        <end position="878"/>
    </location>
</feature>
<feature type="transmembrane region" description="Helical" evidence="21">
    <location>
        <begin position="798"/>
        <end position="816"/>
    </location>
</feature>
<evidence type="ECO:0000256" key="19">
    <source>
        <dbReference type="SAM" id="Coils"/>
    </source>
</evidence>
<dbReference type="PRINTS" id="PR00167">
    <property type="entry name" value="CACHANNEL"/>
</dbReference>
<keyword evidence="4 18" id="KW-0109">Calcium transport</keyword>
<dbReference type="FunFam" id="1.10.238.10:FF:000063">
    <property type="entry name" value="Voltage-dependent N-type calcium channel subunit alpha"/>
    <property type="match status" value="1"/>
</dbReference>
<dbReference type="PROSITE" id="PS50222">
    <property type="entry name" value="EF_HAND_2"/>
    <property type="match status" value="1"/>
</dbReference>
<comment type="caution">
    <text evidence="23">The sequence shown here is derived from an EMBL/GenBank/DDBJ whole genome shotgun (WGS) entry which is preliminary data.</text>
</comment>
<keyword evidence="14" id="KW-0325">Glycoprotein</keyword>
<evidence type="ECO:0000259" key="22">
    <source>
        <dbReference type="PROSITE" id="PS50222"/>
    </source>
</evidence>
<dbReference type="GO" id="GO:0045202">
    <property type="term" value="C:synapse"/>
    <property type="evidence" value="ECO:0007669"/>
    <property type="project" value="GOC"/>
</dbReference>
<evidence type="ECO:0000256" key="1">
    <source>
        <dbReference type="ARBA" id="ARBA00004141"/>
    </source>
</evidence>
<dbReference type="GO" id="GO:0016323">
    <property type="term" value="C:basolateral plasma membrane"/>
    <property type="evidence" value="ECO:0007669"/>
    <property type="project" value="UniProtKB-ARBA"/>
</dbReference>
<dbReference type="FunFam" id="1.10.287.70:FF:000023">
    <property type="entry name" value="Voltage-dependent R-type calcium channel subunit alpha"/>
    <property type="match status" value="1"/>
</dbReference>
<dbReference type="InterPro" id="IPR002077">
    <property type="entry name" value="VDCCAlpha1"/>
</dbReference>
<evidence type="ECO:0000256" key="6">
    <source>
        <dbReference type="ARBA" id="ARBA00022692"/>
    </source>
</evidence>
<feature type="binding site" evidence="17">
    <location>
        <position position="629"/>
    </location>
    <ligand>
        <name>Ca(2+)</name>
        <dbReference type="ChEBI" id="CHEBI:29108"/>
    </ligand>
</feature>
<dbReference type="InterPro" id="IPR031649">
    <property type="entry name" value="GPHH_dom"/>
</dbReference>
<dbReference type="SMART" id="SM01062">
    <property type="entry name" value="Ca_chan_IQ"/>
    <property type="match status" value="1"/>
</dbReference>
<dbReference type="GO" id="GO:0007268">
    <property type="term" value="P:chemical synaptic transmission"/>
    <property type="evidence" value="ECO:0007669"/>
    <property type="project" value="TreeGrafter"/>
</dbReference>
<keyword evidence="15" id="KW-0407">Ion channel</keyword>
<dbReference type="SUPFAM" id="SSF81324">
    <property type="entry name" value="Voltage-gated potassium channels"/>
    <property type="match status" value="3"/>
</dbReference>
<evidence type="ECO:0000256" key="12">
    <source>
        <dbReference type="ARBA" id="ARBA00023065"/>
    </source>
</evidence>
<keyword evidence="11 21" id="KW-1133">Transmembrane helix</keyword>
<evidence type="ECO:0000256" key="2">
    <source>
        <dbReference type="ARBA" id="ARBA00022448"/>
    </source>
</evidence>
<feature type="compositionally biased region" description="Basic and acidic residues" evidence="20">
    <location>
        <begin position="1473"/>
        <end position="1498"/>
    </location>
</feature>
<feature type="transmembrane region" description="Helical" evidence="21">
    <location>
        <begin position="212"/>
        <end position="233"/>
    </location>
</feature>
<evidence type="ECO:0000256" key="10">
    <source>
        <dbReference type="ARBA" id="ARBA00022882"/>
    </source>
</evidence>
<feature type="transmembrane region" description="Helical" evidence="21">
    <location>
        <begin position="409"/>
        <end position="428"/>
    </location>
</feature>
<name>A0A1D1V1T7_RAMVA</name>
<feature type="compositionally biased region" description="Basic and acidic residues" evidence="20">
    <location>
        <begin position="367"/>
        <end position="379"/>
    </location>
</feature>
<dbReference type="FunFam" id="1.20.120.350:FF:000001">
    <property type="entry name" value="Voltage-dependent L-type calcium channel subunit alpha"/>
    <property type="match status" value="1"/>
</dbReference>
<feature type="region of interest" description="Disordered" evidence="20">
    <location>
        <begin position="1473"/>
        <end position="1527"/>
    </location>
</feature>
<dbReference type="PANTHER" id="PTHR45628:SF7">
    <property type="entry name" value="VOLTAGE-DEPENDENT CALCIUM CHANNEL TYPE A SUBUNIT ALPHA-1"/>
    <property type="match status" value="1"/>
</dbReference>
<dbReference type="Pfam" id="PF08763">
    <property type="entry name" value="Ca_chan_IQ"/>
    <property type="match status" value="1"/>
</dbReference>
<feature type="compositionally biased region" description="Basic and acidic residues" evidence="20">
    <location>
        <begin position="1189"/>
        <end position="1203"/>
    </location>
</feature>
<feature type="binding site" evidence="17">
    <location>
        <position position="186"/>
    </location>
    <ligand>
        <name>Ca(2+)</name>
        <dbReference type="ChEBI" id="CHEBI:29108"/>
    </ligand>
</feature>
<dbReference type="GO" id="GO:0008331">
    <property type="term" value="F:high voltage-gated calcium channel activity"/>
    <property type="evidence" value="ECO:0007669"/>
    <property type="project" value="TreeGrafter"/>
</dbReference>
<dbReference type="PANTHER" id="PTHR45628">
    <property type="entry name" value="VOLTAGE-DEPENDENT CALCIUM CHANNEL TYPE A SUBUNIT ALPHA-1"/>
    <property type="match status" value="1"/>
</dbReference>
<feature type="compositionally biased region" description="Basic and acidic residues" evidence="20">
    <location>
        <begin position="1248"/>
        <end position="1266"/>
    </location>
</feature>
<dbReference type="InterPro" id="IPR014873">
    <property type="entry name" value="VDCC_a1su_IQ"/>
</dbReference>
<dbReference type="InterPro" id="IPR050599">
    <property type="entry name" value="VDCC_alpha-1_subunit"/>
</dbReference>
<keyword evidence="6 21" id="KW-0812">Transmembrane</keyword>
<dbReference type="InterPro" id="IPR027359">
    <property type="entry name" value="Volt_channel_dom_sf"/>
</dbReference>
<evidence type="ECO:0000256" key="16">
    <source>
        <dbReference type="ARBA" id="ARBA00069462"/>
    </source>
</evidence>
<comment type="similarity">
    <text evidence="18">Belongs to the calcium channel alpha-1 subunit (TC 1.A.1.11) family.</text>
</comment>
<dbReference type="GO" id="GO:0019722">
    <property type="term" value="P:calcium-mediated signaling"/>
    <property type="evidence" value="ECO:0007669"/>
    <property type="project" value="UniProtKB-ARBA"/>
</dbReference>
<feature type="region of interest" description="Disordered" evidence="20">
    <location>
        <begin position="337"/>
        <end position="380"/>
    </location>
</feature>
<evidence type="ECO:0000256" key="17">
    <source>
        <dbReference type="PIRSR" id="PIRSR602077-1"/>
    </source>
</evidence>
<dbReference type="FunFam" id="1.20.120.350:FF:000011">
    <property type="entry name" value="Voltage-dependent N-type calcium channel subunit alpha"/>
    <property type="match status" value="1"/>
</dbReference>
<dbReference type="Gene3D" id="1.10.287.70">
    <property type="match status" value="3"/>
</dbReference>
<dbReference type="OrthoDB" id="431720at2759"/>
<feature type="transmembrane region" description="Helical" evidence="21">
    <location>
        <begin position="772"/>
        <end position="792"/>
    </location>
</feature>
<evidence type="ECO:0000256" key="9">
    <source>
        <dbReference type="ARBA" id="ARBA00022837"/>
    </source>
</evidence>
<keyword evidence="5 18" id="KW-0107">Calcium channel</keyword>
<dbReference type="Pfam" id="PF16905">
    <property type="entry name" value="GPHH"/>
    <property type="match status" value="1"/>
</dbReference>
<feature type="region of interest" description="Disordered" evidence="20">
    <location>
        <begin position="1185"/>
        <end position="1214"/>
    </location>
</feature>
<feature type="transmembrane region" description="Helical" evidence="21">
    <location>
        <begin position="448"/>
        <end position="469"/>
    </location>
</feature>
<dbReference type="GO" id="GO:0042045">
    <property type="term" value="P:epithelial fluid transport"/>
    <property type="evidence" value="ECO:0007669"/>
    <property type="project" value="UniProtKB-ARBA"/>
</dbReference>
<feature type="transmembrane region" description="Helical" evidence="21">
    <location>
        <begin position="132"/>
        <end position="155"/>
    </location>
</feature>
<evidence type="ECO:0000256" key="5">
    <source>
        <dbReference type="ARBA" id="ARBA00022673"/>
    </source>
</evidence>
<dbReference type="InterPro" id="IPR005821">
    <property type="entry name" value="Ion_trans_dom"/>
</dbReference>
<feature type="transmembrane region" description="Helical" evidence="21">
    <location>
        <begin position="657"/>
        <end position="683"/>
    </location>
</feature>
<keyword evidence="12" id="KW-0406">Ion transport</keyword>
<comment type="subcellular location">
    <subcellularLocation>
        <location evidence="1 18">Membrane</location>
        <topology evidence="1 18">Multi-pass membrane protein</topology>
    </subcellularLocation>
</comment>
<evidence type="ECO:0000256" key="13">
    <source>
        <dbReference type="ARBA" id="ARBA00023136"/>
    </source>
</evidence>
<protein>
    <recommendedName>
        <fullName evidence="16">Voltage-dependent calcium channel type A subunit alpha-1</fullName>
    </recommendedName>
</protein>
<dbReference type="GO" id="GO:0016322">
    <property type="term" value="P:neuron remodeling"/>
    <property type="evidence" value="ECO:0007669"/>
    <property type="project" value="UniProtKB-ARBA"/>
</dbReference>
<evidence type="ECO:0000313" key="23">
    <source>
        <dbReference type="EMBL" id="GAU95711.1"/>
    </source>
</evidence>
<feature type="domain" description="EF-hand" evidence="22">
    <location>
        <begin position="988"/>
        <end position="1023"/>
    </location>
</feature>
<dbReference type="GO" id="GO:0098703">
    <property type="term" value="P:calcium ion import across plasma membrane"/>
    <property type="evidence" value="ECO:0007669"/>
    <property type="project" value="TreeGrafter"/>
</dbReference>
<keyword evidence="2" id="KW-0813">Transport</keyword>
<feature type="transmembrane region" description="Helical" evidence="21">
    <location>
        <begin position="6"/>
        <end position="24"/>
    </location>
</feature>
<dbReference type="GO" id="GO:0009582">
    <property type="term" value="P:detection of abiotic stimulus"/>
    <property type="evidence" value="ECO:0007669"/>
    <property type="project" value="UniProtKB-ARBA"/>
</dbReference>
<dbReference type="InterPro" id="IPR002048">
    <property type="entry name" value="EF_hand_dom"/>
</dbReference>
<dbReference type="EMBL" id="BDGG01000003">
    <property type="protein sequence ID" value="GAU95711.1"/>
    <property type="molecule type" value="Genomic_DNA"/>
</dbReference>
<dbReference type="Proteomes" id="UP000186922">
    <property type="component" value="Unassembled WGS sequence"/>
</dbReference>
<dbReference type="GO" id="GO:0050906">
    <property type="term" value="P:detection of stimulus involved in sensory perception"/>
    <property type="evidence" value="ECO:0007669"/>
    <property type="project" value="UniProtKB-ARBA"/>
</dbReference>
<evidence type="ECO:0000256" key="4">
    <source>
        <dbReference type="ARBA" id="ARBA00022568"/>
    </source>
</evidence>
<keyword evidence="8" id="KW-0677">Repeat</keyword>
<evidence type="ECO:0000313" key="24">
    <source>
        <dbReference type="Proteomes" id="UP000186922"/>
    </source>
</evidence>
<feature type="transmembrane region" description="Helical" evidence="21">
    <location>
        <begin position="36"/>
        <end position="57"/>
    </location>
</feature>
<dbReference type="GO" id="GO:0005509">
    <property type="term" value="F:calcium ion binding"/>
    <property type="evidence" value="ECO:0007669"/>
    <property type="project" value="InterPro"/>
</dbReference>
<keyword evidence="7 17" id="KW-0479">Metal-binding</keyword>
<dbReference type="FunFam" id="1.10.287.70:FF:000059">
    <property type="entry name" value="Voltage-dependent N-type calcium channel subunit alpha"/>
    <property type="match status" value="1"/>
</dbReference>
<feature type="compositionally biased region" description="Acidic residues" evidence="20">
    <location>
        <begin position="1515"/>
        <end position="1527"/>
    </location>
</feature>
<dbReference type="FunFam" id="1.20.120.350:FF:000013">
    <property type="entry name" value="Voltage-dependent N-type calcium channel subunit alpha"/>
    <property type="match status" value="1"/>
</dbReference>
<evidence type="ECO:0000256" key="20">
    <source>
        <dbReference type="SAM" id="MobiDB-lite"/>
    </source>
</evidence>
<keyword evidence="10 18" id="KW-0851">Voltage-gated channel</keyword>